<evidence type="ECO:0000256" key="1">
    <source>
        <dbReference type="ARBA" id="ARBA00005329"/>
    </source>
</evidence>
<protein>
    <submittedName>
        <fullName evidence="5">Catalase A</fullName>
        <ecNumber evidence="5">1.11.1.6</ecNumber>
    </submittedName>
</protein>
<sequence length="478" mass="54265">MSDSNEAPVYTLAEGNPVQDPTSSVVLRGPKVRGGGLALLGDTQLIETLAHFPRERIPERAWGQFECTHDITDWCFAAPFRRIGKQTKVLARLSTVAGEKGSSDTLRDIRGFALKMKTQEGNWDFVGNDLPVFFIRDPAKFPSLNRSHKRHPQTAVADASMFWDFHNNNQEGAHCLMQLFGPHGVPASLRNVNGFGNHTFMFGKPEDGSYKYVKIHFKPDDGIKTLSQEDAVRLAGEEPDYHIKDMYNAIERGDYPSWTMMLQAMDPKEAETYKWNIFDITKIWPHKDYPLIPVGKLTLNKNPDNHFQDIEQAAFSPSTLIPGIAPSADIMLHARMFSYPDAARYRVGPNYQQLPCNRPLDVYSPYQRDGPMRLDGNYGSDPDYVRSGPADVAHKDWEQPRLFWKIFKDNSDDGIFLHNLSVHGNKALPEVQKETIRSWANVDQEIADRLEEKLKELGDDADHCKAPPSQRVLSERRK</sequence>
<dbReference type="InterPro" id="IPR020835">
    <property type="entry name" value="Catalase_sf"/>
</dbReference>
<keyword evidence="6" id="KW-1185">Reference proteome</keyword>
<dbReference type="GO" id="GO:0042542">
    <property type="term" value="P:response to hydrogen peroxide"/>
    <property type="evidence" value="ECO:0007669"/>
    <property type="project" value="TreeGrafter"/>
</dbReference>
<organism evidence="5 6">
    <name type="scientific">Fusarium torreyae</name>
    <dbReference type="NCBI Taxonomy" id="1237075"/>
    <lineage>
        <taxon>Eukaryota</taxon>
        <taxon>Fungi</taxon>
        <taxon>Dikarya</taxon>
        <taxon>Ascomycota</taxon>
        <taxon>Pezizomycotina</taxon>
        <taxon>Sordariomycetes</taxon>
        <taxon>Hypocreomycetidae</taxon>
        <taxon>Hypocreales</taxon>
        <taxon>Nectriaceae</taxon>
        <taxon>Fusarium</taxon>
    </lineage>
</organism>
<evidence type="ECO:0000313" key="5">
    <source>
        <dbReference type="EMBL" id="KAJ4251505.1"/>
    </source>
</evidence>
<dbReference type="EC" id="1.11.1.6" evidence="5"/>
<dbReference type="SMART" id="SM01060">
    <property type="entry name" value="Catalase"/>
    <property type="match status" value="1"/>
</dbReference>
<dbReference type="Pfam" id="PF00199">
    <property type="entry name" value="Catalase"/>
    <property type="match status" value="1"/>
</dbReference>
<dbReference type="OrthoDB" id="6880011at2759"/>
<dbReference type="GO" id="GO:0046872">
    <property type="term" value="F:metal ion binding"/>
    <property type="evidence" value="ECO:0007669"/>
    <property type="project" value="UniProtKB-KW"/>
</dbReference>
<keyword evidence="2" id="KW-0408">Iron</keyword>
<comment type="similarity">
    <text evidence="1">Belongs to the catalase family.</text>
</comment>
<dbReference type="PIRSF" id="PIRSF038928">
    <property type="entry name" value="Catalase_clade1-3"/>
    <property type="match status" value="1"/>
</dbReference>
<dbReference type="PRINTS" id="PR00067">
    <property type="entry name" value="CATALASE"/>
</dbReference>
<dbReference type="InterPro" id="IPR024711">
    <property type="entry name" value="Catalase_clade1/3"/>
</dbReference>
<keyword evidence="5" id="KW-0575">Peroxidase</keyword>
<keyword evidence="2" id="KW-0479">Metal-binding</keyword>
<dbReference type="GO" id="GO:0020037">
    <property type="term" value="F:heme binding"/>
    <property type="evidence" value="ECO:0007669"/>
    <property type="project" value="InterPro"/>
</dbReference>
<evidence type="ECO:0000259" key="4">
    <source>
        <dbReference type="SMART" id="SM01060"/>
    </source>
</evidence>
<dbReference type="PROSITE" id="PS51402">
    <property type="entry name" value="CATALASE_3"/>
    <property type="match status" value="1"/>
</dbReference>
<keyword evidence="2" id="KW-0349">Heme</keyword>
<comment type="caution">
    <text evidence="5">The sequence shown here is derived from an EMBL/GenBank/DDBJ whole genome shotgun (WGS) entry which is preliminary data.</text>
</comment>
<dbReference type="SUPFAM" id="SSF56634">
    <property type="entry name" value="Heme-dependent catalase-like"/>
    <property type="match status" value="1"/>
</dbReference>
<gene>
    <name evidence="5" type="primary">CAT1_3</name>
    <name evidence="5" type="ORF">NW762_011492</name>
</gene>
<evidence type="ECO:0000256" key="2">
    <source>
        <dbReference type="PIRSR" id="PIRSR038928-2"/>
    </source>
</evidence>
<feature type="region of interest" description="Disordered" evidence="3">
    <location>
        <begin position="458"/>
        <end position="478"/>
    </location>
</feature>
<dbReference type="GO" id="GO:0004096">
    <property type="term" value="F:catalase activity"/>
    <property type="evidence" value="ECO:0007669"/>
    <property type="project" value="UniProtKB-EC"/>
</dbReference>
<proteinExistence type="inferred from homology"/>
<dbReference type="AlphaFoldDB" id="A0A9W8RSI3"/>
<evidence type="ECO:0000256" key="3">
    <source>
        <dbReference type="SAM" id="MobiDB-lite"/>
    </source>
</evidence>
<reference evidence="5" key="1">
    <citation type="submission" date="2022-09" db="EMBL/GenBank/DDBJ databases">
        <title>Fusarium specimens isolated from Avocado Roots.</title>
        <authorList>
            <person name="Stajich J."/>
            <person name="Roper C."/>
            <person name="Heimlech-Rivalta G."/>
        </authorList>
    </citation>
    <scope>NUCLEOTIDE SEQUENCE</scope>
    <source>
        <strain evidence="5">CF00136</strain>
    </source>
</reference>
<dbReference type="Gene3D" id="2.40.180.10">
    <property type="entry name" value="Catalase core domain"/>
    <property type="match status" value="1"/>
</dbReference>
<comment type="cofactor">
    <cofactor evidence="2">
        <name>heme</name>
        <dbReference type="ChEBI" id="CHEBI:30413"/>
    </cofactor>
</comment>
<keyword evidence="5" id="KW-0560">Oxidoreductase</keyword>
<name>A0A9W8RSI3_9HYPO</name>
<evidence type="ECO:0000313" key="6">
    <source>
        <dbReference type="Proteomes" id="UP001152049"/>
    </source>
</evidence>
<dbReference type="GO" id="GO:0005777">
    <property type="term" value="C:peroxisome"/>
    <property type="evidence" value="ECO:0007669"/>
    <property type="project" value="TreeGrafter"/>
</dbReference>
<dbReference type="PANTHER" id="PTHR11465">
    <property type="entry name" value="CATALASE"/>
    <property type="match status" value="1"/>
</dbReference>
<dbReference type="EMBL" id="JAOQAZ010000028">
    <property type="protein sequence ID" value="KAJ4251505.1"/>
    <property type="molecule type" value="Genomic_DNA"/>
</dbReference>
<dbReference type="GO" id="GO:0042744">
    <property type="term" value="P:hydrogen peroxide catabolic process"/>
    <property type="evidence" value="ECO:0007669"/>
    <property type="project" value="TreeGrafter"/>
</dbReference>
<dbReference type="InterPro" id="IPR011614">
    <property type="entry name" value="Catalase_core"/>
</dbReference>
<feature type="domain" description="Catalase core" evidence="4">
    <location>
        <begin position="11"/>
        <end position="393"/>
    </location>
</feature>
<dbReference type="PANTHER" id="PTHR11465:SF26">
    <property type="entry name" value="CATALASE 2"/>
    <property type="match status" value="1"/>
</dbReference>
<accession>A0A9W8RSI3</accession>
<dbReference type="InterPro" id="IPR018028">
    <property type="entry name" value="Catalase"/>
</dbReference>
<feature type="binding site" description="axial binding residue" evidence="2">
    <location>
        <position position="339"/>
    </location>
    <ligand>
        <name>heme</name>
        <dbReference type="ChEBI" id="CHEBI:30413"/>
    </ligand>
    <ligandPart>
        <name>Fe</name>
        <dbReference type="ChEBI" id="CHEBI:18248"/>
    </ligandPart>
</feature>
<dbReference type="GO" id="GO:0005739">
    <property type="term" value="C:mitochondrion"/>
    <property type="evidence" value="ECO:0007669"/>
    <property type="project" value="TreeGrafter"/>
</dbReference>
<dbReference type="Proteomes" id="UP001152049">
    <property type="component" value="Unassembled WGS sequence"/>
</dbReference>